<proteinExistence type="inferred from homology"/>
<dbReference type="InterPro" id="IPR004372">
    <property type="entry name" value="Ac/propionate_kinase"/>
</dbReference>
<keyword evidence="6" id="KW-0479">Metal-binding</keyword>
<comment type="cofactor">
    <cofactor evidence="6">
        <name>Mg(2+)</name>
        <dbReference type="ChEBI" id="CHEBI:18420"/>
    </cofactor>
    <cofactor evidence="6">
        <name>Mn(2+)</name>
        <dbReference type="ChEBI" id="CHEBI:29035"/>
    </cofactor>
    <text evidence="6">Mg(2+). Can also accept Mn(2+).</text>
</comment>
<dbReference type="RefSeq" id="WP_079556774.1">
    <property type="nucleotide sequence ID" value="NZ_CP021904.1"/>
</dbReference>
<dbReference type="GO" id="GO:0005737">
    <property type="term" value="C:cytoplasm"/>
    <property type="evidence" value="ECO:0007669"/>
    <property type="project" value="UniProtKB-SubCell"/>
</dbReference>
<dbReference type="SUPFAM" id="SSF53067">
    <property type="entry name" value="Actin-like ATPase domain"/>
    <property type="match status" value="2"/>
</dbReference>
<feature type="active site" description="Proton donor/acceptor" evidence="6">
    <location>
        <position position="150"/>
    </location>
</feature>
<dbReference type="EC" id="2.7.2.1" evidence="6"/>
<reference evidence="8 9" key="1">
    <citation type="submission" date="2017-02" db="EMBL/GenBank/DDBJ databases">
        <authorList>
            <person name="Peterson S.W."/>
        </authorList>
    </citation>
    <scope>NUCLEOTIDE SEQUENCE [LARGE SCALE GENOMIC DNA]</scope>
    <source>
        <strain evidence="8 9">DSM 24412</strain>
    </source>
</reference>
<dbReference type="EMBL" id="FUYV01000004">
    <property type="protein sequence ID" value="SKB67268.1"/>
    <property type="molecule type" value="Genomic_DNA"/>
</dbReference>
<feature type="binding site" evidence="6">
    <location>
        <begin position="285"/>
        <end position="287"/>
    </location>
    <ligand>
        <name>ATP</name>
        <dbReference type="ChEBI" id="CHEBI:30616"/>
    </ligand>
</feature>
<comment type="pathway">
    <text evidence="6">Metabolic intermediate biosynthesis; acetyl-CoA biosynthesis; acetyl-CoA from acetate: step 1/2.</text>
</comment>
<dbReference type="OrthoDB" id="9802453at2"/>
<dbReference type="PRINTS" id="PR00471">
    <property type="entry name" value="ACETATEKNASE"/>
</dbReference>
<keyword evidence="5 6" id="KW-0067">ATP-binding</keyword>
<evidence type="ECO:0000313" key="8">
    <source>
        <dbReference type="EMBL" id="SKB67268.1"/>
    </source>
</evidence>
<dbReference type="KEGG" id="asx:CDL62_16315"/>
<comment type="function">
    <text evidence="6">Catalyzes the formation of acetyl phosphate from acetate and ATP. Can also catalyze the reverse reaction.</text>
</comment>
<dbReference type="AlphaFoldDB" id="A0A1T5D659"/>
<feature type="binding site" evidence="6">
    <location>
        <position position="387"/>
    </location>
    <ligand>
        <name>Mg(2+)</name>
        <dbReference type="ChEBI" id="CHEBI:18420"/>
    </ligand>
</feature>
<dbReference type="Gene3D" id="3.30.420.40">
    <property type="match status" value="2"/>
</dbReference>
<dbReference type="InterPro" id="IPR043129">
    <property type="entry name" value="ATPase_NBD"/>
</dbReference>
<dbReference type="Proteomes" id="UP000191055">
    <property type="component" value="Unassembled WGS sequence"/>
</dbReference>
<evidence type="ECO:0000256" key="7">
    <source>
        <dbReference type="RuleBase" id="RU003835"/>
    </source>
</evidence>
<dbReference type="PIRSF" id="PIRSF000722">
    <property type="entry name" value="Acetate_prop_kin"/>
    <property type="match status" value="1"/>
</dbReference>
<keyword evidence="6" id="KW-0963">Cytoplasm</keyword>
<keyword evidence="3 6" id="KW-0547">Nucleotide-binding</keyword>
<dbReference type="GO" id="GO:0006085">
    <property type="term" value="P:acetyl-CoA biosynthetic process"/>
    <property type="evidence" value="ECO:0007669"/>
    <property type="project" value="UniProtKB-UniRule"/>
</dbReference>
<feature type="binding site" evidence="6">
    <location>
        <begin position="210"/>
        <end position="214"/>
    </location>
    <ligand>
        <name>ATP</name>
        <dbReference type="ChEBI" id="CHEBI:30616"/>
    </ligand>
</feature>
<dbReference type="CDD" id="cd24010">
    <property type="entry name" value="ASKHA_NBD_AcK_PK"/>
    <property type="match status" value="1"/>
</dbReference>
<dbReference type="GO" id="GO:0000287">
    <property type="term" value="F:magnesium ion binding"/>
    <property type="evidence" value="ECO:0007669"/>
    <property type="project" value="UniProtKB-UniRule"/>
</dbReference>
<comment type="subunit">
    <text evidence="6">Homodimer.</text>
</comment>
<evidence type="ECO:0000256" key="6">
    <source>
        <dbReference type="HAMAP-Rule" id="MF_00020"/>
    </source>
</evidence>
<dbReference type="UniPathway" id="UPA00340">
    <property type="reaction ID" value="UER00458"/>
</dbReference>
<dbReference type="PROSITE" id="PS01075">
    <property type="entry name" value="ACETATE_KINASE_1"/>
    <property type="match status" value="1"/>
</dbReference>
<keyword evidence="6" id="KW-0460">Magnesium</keyword>
<dbReference type="Pfam" id="PF00871">
    <property type="entry name" value="Acetate_kinase"/>
    <property type="match status" value="1"/>
</dbReference>
<dbReference type="PANTHER" id="PTHR21060">
    <property type="entry name" value="ACETATE KINASE"/>
    <property type="match status" value="1"/>
</dbReference>
<evidence type="ECO:0000256" key="5">
    <source>
        <dbReference type="ARBA" id="ARBA00022840"/>
    </source>
</evidence>
<dbReference type="InterPro" id="IPR000890">
    <property type="entry name" value="Aliphatic_acid_kin_short-chain"/>
</dbReference>
<feature type="site" description="Transition state stabilizer" evidence="6">
    <location>
        <position position="243"/>
    </location>
</feature>
<evidence type="ECO:0000256" key="3">
    <source>
        <dbReference type="ARBA" id="ARBA00022741"/>
    </source>
</evidence>
<keyword evidence="2 6" id="KW-0808">Transferase</keyword>
<comment type="similarity">
    <text evidence="1 6 7">Belongs to the acetokinase family.</text>
</comment>
<accession>A0A1T5D659</accession>
<gene>
    <name evidence="6" type="primary">ackA</name>
    <name evidence="8" type="ORF">SAMN03080601_00999</name>
</gene>
<comment type="subcellular location">
    <subcellularLocation>
        <location evidence="6">Cytoplasm</location>
    </subcellularLocation>
</comment>
<dbReference type="GO" id="GO:0005524">
    <property type="term" value="F:ATP binding"/>
    <property type="evidence" value="ECO:0007669"/>
    <property type="project" value="UniProtKB-KW"/>
</dbReference>
<evidence type="ECO:0000256" key="2">
    <source>
        <dbReference type="ARBA" id="ARBA00022679"/>
    </source>
</evidence>
<comment type="catalytic activity">
    <reaction evidence="6">
        <text>acetate + ATP = acetyl phosphate + ADP</text>
        <dbReference type="Rhea" id="RHEA:11352"/>
        <dbReference type="ChEBI" id="CHEBI:22191"/>
        <dbReference type="ChEBI" id="CHEBI:30089"/>
        <dbReference type="ChEBI" id="CHEBI:30616"/>
        <dbReference type="ChEBI" id="CHEBI:456216"/>
        <dbReference type="EC" id="2.7.2.1"/>
    </reaction>
</comment>
<dbReference type="PANTHER" id="PTHR21060:SF15">
    <property type="entry name" value="ACETATE KINASE-RELATED"/>
    <property type="match status" value="1"/>
</dbReference>
<keyword evidence="9" id="KW-1185">Reference proteome</keyword>
<dbReference type="STRING" id="889453.SAMN03080601_00999"/>
<feature type="binding site" evidence="6">
    <location>
        <position position="7"/>
    </location>
    <ligand>
        <name>Mg(2+)</name>
        <dbReference type="ChEBI" id="CHEBI:18420"/>
    </ligand>
</feature>
<name>A0A1T5D659_9BACT</name>
<dbReference type="InterPro" id="IPR023865">
    <property type="entry name" value="Aliphatic_acid_kinase_CS"/>
</dbReference>
<evidence type="ECO:0000313" key="9">
    <source>
        <dbReference type="Proteomes" id="UP000191055"/>
    </source>
</evidence>
<protein>
    <recommendedName>
        <fullName evidence="6">Acetate kinase</fullName>
        <ecNumber evidence="6">2.7.2.1</ecNumber>
    </recommendedName>
    <alternativeName>
        <fullName evidence="6">Acetokinase</fullName>
    </alternativeName>
</protein>
<dbReference type="GO" id="GO:0006083">
    <property type="term" value="P:acetate metabolic process"/>
    <property type="evidence" value="ECO:0007669"/>
    <property type="project" value="TreeGrafter"/>
</dbReference>
<feature type="binding site" evidence="6">
    <location>
        <position position="93"/>
    </location>
    <ligand>
        <name>substrate</name>
    </ligand>
</feature>
<keyword evidence="4 6" id="KW-0418">Kinase</keyword>
<dbReference type="PROSITE" id="PS01076">
    <property type="entry name" value="ACETATE_KINASE_2"/>
    <property type="match status" value="1"/>
</dbReference>
<feature type="binding site" evidence="6">
    <location>
        <position position="14"/>
    </location>
    <ligand>
        <name>ATP</name>
        <dbReference type="ChEBI" id="CHEBI:30616"/>
    </ligand>
</feature>
<dbReference type="GO" id="GO:0008776">
    <property type="term" value="F:acetate kinase activity"/>
    <property type="evidence" value="ECO:0007669"/>
    <property type="project" value="UniProtKB-UniRule"/>
</dbReference>
<evidence type="ECO:0000256" key="1">
    <source>
        <dbReference type="ARBA" id="ARBA00008748"/>
    </source>
</evidence>
<sequence length="405" mass="44516">MKILVLNCGSSSIKYQLFFMEGETWDVMAKGGVEKIGLKGSFLKHEKSNGEKVLLEGEILDHETGIDYILGILLSDLHGCIKEMEEIDAVGHRVVHGGETFNSSVFITDEVISKMEDCIDLAPLHNPPNLKGIRAISSLLPNVPQVGVFDTAFHQTMPKHAYMYAIPFSLYKKYGVRRYGFHGTSHRYVSKRACEALGVDYKKQRIISCHLGNGASVAAIMNGESVDTSMGFTPLEGLMMGTRCGDLDIGAATYIMDKELIGIQSASILFNKHSGMLGVTGISSDMREIESALEKKDPMAELGMSMYNYRIKKFVGSYAAAMGGVDILIFTGGIGENGDLTRREVCKGLDFMGMVLDDEKNTGLRGKEMDISKKESKCRIMVVPTNEELVIAVDTKKIVTELVHK</sequence>
<feature type="binding site" evidence="6">
    <location>
        <begin position="333"/>
        <end position="337"/>
    </location>
    <ligand>
        <name>ATP</name>
        <dbReference type="ChEBI" id="CHEBI:30616"/>
    </ligand>
</feature>
<feature type="site" description="Transition state stabilizer" evidence="6">
    <location>
        <position position="182"/>
    </location>
</feature>
<dbReference type="NCBIfam" id="TIGR00016">
    <property type="entry name" value="ackA"/>
    <property type="match status" value="1"/>
</dbReference>
<dbReference type="HAMAP" id="MF_00020">
    <property type="entry name" value="Acetate_kinase"/>
    <property type="match status" value="1"/>
</dbReference>
<evidence type="ECO:0000256" key="4">
    <source>
        <dbReference type="ARBA" id="ARBA00022777"/>
    </source>
</evidence>
<organism evidence="8 9">
    <name type="scientific">Alkalitalea saponilacus</name>
    <dbReference type="NCBI Taxonomy" id="889453"/>
    <lineage>
        <taxon>Bacteria</taxon>
        <taxon>Pseudomonadati</taxon>
        <taxon>Bacteroidota</taxon>
        <taxon>Bacteroidia</taxon>
        <taxon>Marinilabiliales</taxon>
        <taxon>Marinilabiliaceae</taxon>
        <taxon>Alkalitalea</taxon>
    </lineage>
</organism>